<evidence type="ECO:0000313" key="3">
    <source>
        <dbReference type="Proteomes" id="UP000814176"/>
    </source>
</evidence>
<keyword evidence="1" id="KW-1133">Transmembrane helix</keyword>
<dbReference type="GeneID" id="72002449"/>
<gene>
    <name evidence="2" type="ORF">C8Q71DRAFT_725808</name>
</gene>
<evidence type="ECO:0000313" key="2">
    <source>
        <dbReference type="EMBL" id="KAH9833128.1"/>
    </source>
</evidence>
<sequence length="106" mass="12056">MAYSQMFIVCLMQMQKILLVSVLMVYVLPDSKFNSKHRSWPVIWEAGIVIEVPPWTQVMYLSSLFLHLNIDGSVPTRDNSNVIEGDIVDMGVRDRGLIASEHTETC</sequence>
<name>A0ABQ8K7A8_9APHY</name>
<dbReference type="EMBL" id="JADCUA010000019">
    <property type="protein sequence ID" value="KAH9833128.1"/>
    <property type="molecule type" value="Genomic_DNA"/>
</dbReference>
<organism evidence="2 3">
    <name type="scientific">Rhodofomes roseus</name>
    <dbReference type="NCBI Taxonomy" id="34475"/>
    <lineage>
        <taxon>Eukaryota</taxon>
        <taxon>Fungi</taxon>
        <taxon>Dikarya</taxon>
        <taxon>Basidiomycota</taxon>
        <taxon>Agaricomycotina</taxon>
        <taxon>Agaricomycetes</taxon>
        <taxon>Polyporales</taxon>
        <taxon>Rhodofomes</taxon>
    </lineage>
</organism>
<keyword evidence="1" id="KW-0472">Membrane</keyword>
<proteinExistence type="predicted"/>
<keyword evidence="1" id="KW-0812">Transmembrane</keyword>
<reference evidence="2 3" key="1">
    <citation type="journal article" date="2021" name="Environ. Microbiol.">
        <title>Gene family expansions and transcriptome signatures uncover fungal adaptations to wood decay.</title>
        <authorList>
            <person name="Hage H."/>
            <person name="Miyauchi S."/>
            <person name="Viragh M."/>
            <person name="Drula E."/>
            <person name="Min B."/>
            <person name="Chaduli D."/>
            <person name="Navarro D."/>
            <person name="Favel A."/>
            <person name="Norest M."/>
            <person name="Lesage-Meessen L."/>
            <person name="Balint B."/>
            <person name="Merenyi Z."/>
            <person name="de Eugenio L."/>
            <person name="Morin E."/>
            <person name="Martinez A.T."/>
            <person name="Baldrian P."/>
            <person name="Stursova M."/>
            <person name="Martinez M.J."/>
            <person name="Novotny C."/>
            <person name="Magnuson J.K."/>
            <person name="Spatafora J.W."/>
            <person name="Maurice S."/>
            <person name="Pangilinan J."/>
            <person name="Andreopoulos W."/>
            <person name="LaButti K."/>
            <person name="Hundley H."/>
            <person name="Na H."/>
            <person name="Kuo A."/>
            <person name="Barry K."/>
            <person name="Lipzen A."/>
            <person name="Henrissat B."/>
            <person name="Riley R."/>
            <person name="Ahrendt S."/>
            <person name="Nagy L.G."/>
            <person name="Grigoriev I.V."/>
            <person name="Martin F."/>
            <person name="Rosso M.N."/>
        </authorList>
    </citation>
    <scope>NUCLEOTIDE SEQUENCE [LARGE SCALE GENOMIC DNA]</scope>
    <source>
        <strain evidence="2 3">CIRM-BRFM 1785</strain>
    </source>
</reference>
<dbReference type="RefSeq" id="XP_047775894.1">
    <property type="nucleotide sequence ID" value="XM_047921717.1"/>
</dbReference>
<comment type="caution">
    <text evidence="2">The sequence shown here is derived from an EMBL/GenBank/DDBJ whole genome shotgun (WGS) entry which is preliminary data.</text>
</comment>
<evidence type="ECO:0000256" key="1">
    <source>
        <dbReference type="SAM" id="Phobius"/>
    </source>
</evidence>
<dbReference type="Proteomes" id="UP000814176">
    <property type="component" value="Unassembled WGS sequence"/>
</dbReference>
<feature type="transmembrane region" description="Helical" evidence="1">
    <location>
        <begin position="6"/>
        <end position="28"/>
    </location>
</feature>
<protein>
    <submittedName>
        <fullName evidence="2">Uncharacterized protein</fullName>
    </submittedName>
</protein>
<keyword evidence="3" id="KW-1185">Reference proteome</keyword>
<accession>A0ABQ8K7A8</accession>